<dbReference type="Proteomes" id="UP000504637">
    <property type="component" value="Unplaced"/>
</dbReference>
<keyword evidence="4" id="KW-0677">Repeat</keyword>
<evidence type="ECO:0000256" key="9">
    <source>
        <dbReference type="SAM" id="MobiDB-lite"/>
    </source>
</evidence>
<evidence type="ECO:0000256" key="6">
    <source>
        <dbReference type="ARBA" id="ARBA00023163"/>
    </source>
</evidence>
<dbReference type="InterPro" id="IPR001680">
    <property type="entry name" value="WD40_rpt"/>
</dbReference>
<dbReference type="GeneID" id="54362001"/>
<dbReference type="AlphaFoldDB" id="A0A6J3MBX4"/>
<dbReference type="SUPFAM" id="SSF160897">
    <property type="entry name" value="Taf5 N-terminal domain-like"/>
    <property type="match status" value="1"/>
</dbReference>
<keyword evidence="3 8" id="KW-0853">WD repeat</keyword>
<evidence type="ECO:0000256" key="2">
    <source>
        <dbReference type="ARBA" id="ARBA00009435"/>
    </source>
</evidence>
<dbReference type="Gene3D" id="1.25.40.500">
    <property type="entry name" value="TFIID subunit TAF5, NTD2 domain"/>
    <property type="match status" value="1"/>
</dbReference>
<protein>
    <submittedName>
        <fullName evidence="12">Transcription initiation factor TFIID, subunit TAF5</fullName>
    </submittedName>
</protein>
<dbReference type="GO" id="GO:0005669">
    <property type="term" value="C:transcription factor TFIID complex"/>
    <property type="evidence" value="ECO:0007669"/>
    <property type="project" value="TreeGrafter"/>
</dbReference>
<feature type="domain" description="TFIID subunit TAF5 NTD2" evidence="10">
    <location>
        <begin position="125"/>
        <end position="253"/>
    </location>
</feature>
<dbReference type="SMART" id="SM00667">
    <property type="entry name" value="LisH"/>
    <property type="match status" value="1"/>
</dbReference>
<dbReference type="Gene3D" id="2.130.10.10">
    <property type="entry name" value="YVTN repeat-like/Quinoprotein amine dehydrogenase"/>
    <property type="match status" value="2"/>
</dbReference>
<dbReference type="PROSITE" id="PS50294">
    <property type="entry name" value="WD_REPEATS_REGION"/>
    <property type="match status" value="3"/>
</dbReference>
<reference evidence="12" key="3">
    <citation type="submission" date="2025-08" db="UniProtKB">
        <authorList>
            <consortium name="RefSeq"/>
        </authorList>
    </citation>
    <scope>IDENTIFICATION</scope>
    <source>
        <strain evidence="12">CBS 342.82</strain>
    </source>
</reference>
<dbReference type="Pfam" id="PF08513">
    <property type="entry name" value="LisH"/>
    <property type="match status" value="1"/>
</dbReference>
<dbReference type="InterPro" id="IPR007582">
    <property type="entry name" value="TFIID_NTD2"/>
</dbReference>
<comment type="similarity">
    <text evidence="2">Belongs to the WD repeat TAF5 family.</text>
</comment>
<dbReference type="CDD" id="cd08044">
    <property type="entry name" value="TAF5_NTD2"/>
    <property type="match status" value="1"/>
</dbReference>
<dbReference type="InterPro" id="IPR019775">
    <property type="entry name" value="WD40_repeat_CS"/>
</dbReference>
<dbReference type="InterPro" id="IPR036322">
    <property type="entry name" value="WD40_repeat_dom_sf"/>
</dbReference>
<feature type="region of interest" description="Disordered" evidence="9">
    <location>
        <begin position="1"/>
        <end position="77"/>
    </location>
</feature>
<dbReference type="Pfam" id="PF04494">
    <property type="entry name" value="TFIID_NTD2"/>
    <property type="match status" value="1"/>
</dbReference>
<dbReference type="PRINTS" id="PR00320">
    <property type="entry name" value="GPROTEINBRPT"/>
</dbReference>
<evidence type="ECO:0000256" key="8">
    <source>
        <dbReference type="PROSITE-ProRule" id="PRU00221"/>
    </source>
</evidence>
<dbReference type="PROSITE" id="PS00678">
    <property type="entry name" value="WD_REPEATS_1"/>
    <property type="match status" value="2"/>
</dbReference>
<feature type="repeat" description="WD" evidence="8">
    <location>
        <begin position="621"/>
        <end position="662"/>
    </location>
</feature>
<dbReference type="PROSITE" id="PS50082">
    <property type="entry name" value="WD_REPEATS_2"/>
    <property type="match status" value="6"/>
</dbReference>
<accession>A0A6J3MBX4</accession>
<feature type="repeat" description="WD" evidence="8">
    <location>
        <begin position="412"/>
        <end position="453"/>
    </location>
</feature>
<dbReference type="SUPFAM" id="SSF50978">
    <property type="entry name" value="WD40 repeat-like"/>
    <property type="match status" value="1"/>
</dbReference>
<gene>
    <name evidence="12" type="ORF">K489DRAFT_377647</name>
</gene>
<reference evidence="12" key="1">
    <citation type="submission" date="2020-01" db="EMBL/GenBank/DDBJ databases">
        <authorList>
            <consortium name="DOE Joint Genome Institute"/>
            <person name="Haridas S."/>
            <person name="Albert R."/>
            <person name="Binder M."/>
            <person name="Bloem J."/>
            <person name="Labutti K."/>
            <person name="Salamov A."/>
            <person name="Andreopoulos B."/>
            <person name="Baker S.E."/>
            <person name="Barry K."/>
            <person name="Bills G."/>
            <person name="Bluhm B.H."/>
            <person name="Cannon C."/>
            <person name="Castanera R."/>
            <person name="Culley D.E."/>
            <person name="Daum C."/>
            <person name="Ezra D."/>
            <person name="Gonzalez J.B."/>
            <person name="Henrissat B."/>
            <person name="Kuo A."/>
            <person name="Liang C."/>
            <person name="Lipzen A."/>
            <person name="Lutzoni F."/>
            <person name="Magnuson J."/>
            <person name="Mondo S."/>
            <person name="Nolan M."/>
            <person name="Ohm R."/>
            <person name="Pangilinan J."/>
            <person name="Park H.-J."/>
            <person name="Ramirez L."/>
            <person name="Alfaro M."/>
            <person name="Sun H."/>
            <person name="Tritt A."/>
            <person name="Yoshinaga Y."/>
            <person name="Zwiers L.-H."/>
            <person name="Turgeon B.G."/>
            <person name="Goodwin S.B."/>
            <person name="Spatafora J.W."/>
            <person name="Crous P.W."/>
            <person name="Grigoriev I.V."/>
        </authorList>
    </citation>
    <scope>NUCLEOTIDE SEQUENCE</scope>
    <source>
        <strain evidence="12">CBS 342.82</strain>
    </source>
</reference>
<keyword evidence="5" id="KW-0805">Transcription regulation</keyword>
<feature type="compositionally biased region" description="Low complexity" evidence="9">
    <location>
        <begin position="47"/>
        <end position="77"/>
    </location>
</feature>
<keyword evidence="6" id="KW-0804">Transcription</keyword>
<evidence type="ECO:0000256" key="7">
    <source>
        <dbReference type="ARBA" id="ARBA00023242"/>
    </source>
</evidence>
<dbReference type="PANTHER" id="PTHR19879:SF1">
    <property type="entry name" value="CANNONBALL-RELATED"/>
    <property type="match status" value="1"/>
</dbReference>
<dbReference type="GO" id="GO:0006367">
    <property type="term" value="P:transcription initiation at RNA polymerase II promoter"/>
    <property type="evidence" value="ECO:0007669"/>
    <property type="project" value="TreeGrafter"/>
</dbReference>
<dbReference type="Pfam" id="PF00400">
    <property type="entry name" value="WD40"/>
    <property type="match status" value="6"/>
</dbReference>
<comment type="subcellular location">
    <subcellularLocation>
        <location evidence="1">Nucleus</location>
    </subcellularLocation>
</comment>
<dbReference type="PANTHER" id="PTHR19879">
    <property type="entry name" value="TRANSCRIPTION INITIATION FACTOR TFIID"/>
    <property type="match status" value="1"/>
</dbReference>
<dbReference type="CDD" id="cd00200">
    <property type="entry name" value="WD40"/>
    <property type="match status" value="1"/>
</dbReference>
<dbReference type="InterPro" id="IPR006594">
    <property type="entry name" value="LisH"/>
</dbReference>
<evidence type="ECO:0000313" key="12">
    <source>
        <dbReference type="RefSeq" id="XP_033462140.1"/>
    </source>
</evidence>
<evidence type="ECO:0000259" key="10">
    <source>
        <dbReference type="Pfam" id="PF04494"/>
    </source>
</evidence>
<evidence type="ECO:0000256" key="4">
    <source>
        <dbReference type="ARBA" id="ARBA00022737"/>
    </source>
</evidence>
<evidence type="ECO:0000313" key="11">
    <source>
        <dbReference type="Proteomes" id="UP000504637"/>
    </source>
</evidence>
<keyword evidence="7" id="KW-0539">Nucleus</keyword>
<feature type="region of interest" description="Disordered" evidence="9">
    <location>
        <begin position="282"/>
        <end position="301"/>
    </location>
</feature>
<feature type="repeat" description="WD" evidence="8">
    <location>
        <begin position="535"/>
        <end position="576"/>
    </location>
</feature>
<proteinExistence type="inferred from homology"/>
<reference evidence="12" key="2">
    <citation type="submission" date="2020-04" db="EMBL/GenBank/DDBJ databases">
        <authorList>
            <consortium name="NCBI Genome Project"/>
        </authorList>
    </citation>
    <scope>NUCLEOTIDE SEQUENCE</scope>
    <source>
        <strain evidence="12">CBS 342.82</strain>
    </source>
</reference>
<organism evidence="12">
    <name type="scientific">Dissoconium aciculare CBS 342.82</name>
    <dbReference type="NCBI Taxonomy" id="1314786"/>
    <lineage>
        <taxon>Eukaryota</taxon>
        <taxon>Fungi</taxon>
        <taxon>Dikarya</taxon>
        <taxon>Ascomycota</taxon>
        <taxon>Pezizomycotina</taxon>
        <taxon>Dothideomycetes</taxon>
        <taxon>Dothideomycetidae</taxon>
        <taxon>Mycosphaerellales</taxon>
        <taxon>Dissoconiaceae</taxon>
        <taxon>Dissoconium</taxon>
    </lineage>
</organism>
<feature type="compositionally biased region" description="Gly residues" evidence="9">
    <location>
        <begin position="36"/>
        <end position="46"/>
    </location>
</feature>
<feature type="compositionally biased region" description="Pro residues" evidence="9">
    <location>
        <begin position="1"/>
        <end position="18"/>
    </location>
</feature>
<dbReference type="RefSeq" id="XP_033462140.1">
    <property type="nucleotide sequence ID" value="XM_033604201.1"/>
</dbReference>
<feature type="repeat" description="WD" evidence="8">
    <location>
        <begin position="671"/>
        <end position="705"/>
    </location>
</feature>
<dbReference type="InterPro" id="IPR020472">
    <property type="entry name" value="WD40_PAC1"/>
</dbReference>
<dbReference type="SMART" id="SM00320">
    <property type="entry name" value="WD40"/>
    <property type="match status" value="6"/>
</dbReference>
<evidence type="ECO:0000256" key="1">
    <source>
        <dbReference type="ARBA" id="ARBA00004123"/>
    </source>
</evidence>
<evidence type="ECO:0000256" key="5">
    <source>
        <dbReference type="ARBA" id="ARBA00023015"/>
    </source>
</evidence>
<name>A0A6J3MBX4_9PEZI</name>
<dbReference type="OrthoDB" id="10266330at2759"/>
<evidence type="ECO:0000256" key="3">
    <source>
        <dbReference type="ARBA" id="ARBA00022574"/>
    </source>
</evidence>
<dbReference type="PROSITE" id="PS50896">
    <property type="entry name" value="LISH"/>
    <property type="match status" value="1"/>
</dbReference>
<keyword evidence="11" id="KW-1185">Reference proteome</keyword>
<sequence length="791" mass="85290">MAQPPQPSPQQGPPPPARQQPTPSRNNSIVSPNVAGGSGPGGGGMGPPSMTGHAPVPQHAQPHPSGNNNAAAAAASNSPQNLNQIVLEYLSKKGYSRTEAILRKESLNIDANGSPIVSSIMDMGGKRFKIAFETALRWVDNSLEIYKPELQRLLWPLFVYCFLTCMSDYYPEDGQAFFRSFRQMFEAEHEDDVRALSSVYLPEHVQDNKVAKLYQENRYRLSISEMAYRLLIGFLESQNAEGGQIILDVIQSRMDLRSVDRAASGTERSLTKMLTYRDGQIDAPAEDEGIPGHNPGSANLSQNAPAVLSKLSLGPLPMETDLLEDVKAELADLDAAEPPAAGQTSLTEEFEQRIKKEPLDDVPSRDNLPFPPSTARDVAMEVQKIKENRDRFRIEGRTGGVGPGVSVTMFTLHNTFDSVNCIEFSGDNSLLAIGTAESYIRLWTLDNQALSSPTDPVDFQPSSSRRLIGHSGPVYALSFSPSIALSDERPTTNGTANGTHASAKNDSRPRFLLSGSADTTIRLWSLQTYTNLVVYRSHSSPVWDVRFSPQGHYFASASADRTARVWCTSSPSPLRLLVGHDSDADCLAWHPNCSYVFTGSSSPDRTVRMWEVVRGTCVRIFTGHTGNITSIACAPNGHTVASADDRGEICVWSIAAGRLVKRMRGHGRGGIWSLDWSVESSVLSSGGADGTVRIWDMRSDLNSITTGKNVAASGEAAAATAAGAKTEAGAAAAITAPTTATSTTGAVKGKSKKDVVVTPDQISAFPTKKSPVYKVRFTEMNLVMAAGAYLP</sequence>
<feature type="repeat" description="WD" evidence="8">
    <location>
        <begin position="510"/>
        <end position="534"/>
    </location>
</feature>
<dbReference type="InterPro" id="IPR037264">
    <property type="entry name" value="TFIID_NTD2_sf"/>
</dbReference>
<dbReference type="InterPro" id="IPR015943">
    <property type="entry name" value="WD40/YVTN_repeat-like_dom_sf"/>
</dbReference>
<dbReference type="GO" id="GO:0016251">
    <property type="term" value="F:RNA polymerase II general transcription initiation factor activity"/>
    <property type="evidence" value="ECO:0007669"/>
    <property type="project" value="TreeGrafter"/>
</dbReference>
<feature type="repeat" description="WD" evidence="8">
    <location>
        <begin position="577"/>
        <end position="620"/>
    </location>
</feature>